<gene>
    <name evidence="1" type="ORF">MPEBLZ_04389</name>
</gene>
<accession>A0A0P7ZZN9</accession>
<sequence length="65" mass="7287">MGNNVIITGQPVKTSIRLEKNGQLRINMPSFIRKNLFTGMQSAEVEIDVDQKGKYVKLRPLAVSI</sequence>
<name>A0A0P7ZZN9_9EURY</name>
<evidence type="ECO:0000313" key="2">
    <source>
        <dbReference type="Proteomes" id="UP000050360"/>
    </source>
</evidence>
<comment type="caution">
    <text evidence="1">The sequence shown here is derived from an EMBL/GenBank/DDBJ whole genome shotgun (WGS) entry which is preliminary data.</text>
</comment>
<evidence type="ECO:0000313" key="1">
    <source>
        <dbReference type="EMBL" id="KPQ41075.1"/>
    </source>
</evidence>
<dbReference type="EMBL" id="LKCM01000448">
    <property type="protein sequence ID" value="KPQ41075.1"/>
    <property type="molecule type" value="Genomic_DNA"/>
</dbReference>
<dbReference type="AlphaFoldDB" id="A0A0P7ZZN9"/>
<dbReference type="Proteomes" id="UP000050360">
    <property type="component" value="Unassembled WGS sequence"/>
</dbReference>
<reference evidence="1 2" key="1">
    <citation type="submission" date="2015-09" db="EMBL/GenBank/DDBJ databases">
        <title>A metagenomics-based metabolic model of nitrate-dependent anaerobic oxidation of methane by Methanoperedens-like archaea.</title>
        <authorList>
            <person name="Arshad A."/>
            <person name="Speth D.R."/>
            <person name="De Graaf R.M."/>
            <person name="Op Den Camp H.J."/>
            <person name="Jetten M.S."/>
            <person name="Welte C.U."/>
        </authorList>
    </citation>
    <scope>NUCLEOTIDE SEQUENCE [LARGE SCALE GENOMIC DNA]</scope>
</reference>
<protein>
    <submittedName>
        <fullName evidence="1">Uncharacterized protein</fullName>
    </submittedName>
</protein>
<proteinExistence type="predicted"/>
<organism evidence="1 2">
    <name type="scientific">Candidatus Methanoperedens nitratireducens</name>
    <dbReference type="NCBI Taxonomy" id="1392998"/>
    <lineage>
        <taxon>Archaea</taxon>
        <taxon>Methanobacteriati</taxon>
        <taxon>Methanobacteriota</taxon>
        <taxon>Stenosarchaea group</taxon>
        <taxon>Methanomicrobia</taxon>
        <taxon>Methanosarcinales</taxon>
        <taxon>ANME-2 cluster</taxon>
        <taxon>Candidatus Methanoperedentaceae</taxon>
        <taxon>Candidatus Methanoperedens</taxon>
    </lineage>
</organism>